<dbReference type="PANTHER" id="PTHR21016:SF25">
    <property type="entry name" value="TM2 DOMAIN-CONTAINING PROTEIN DDB_G0277895-RELATED"/>
    <property type="match status" value="1"/>
</dbReference>
<dbReference type="Proteomes" id="UP000824229">
    <property type="component" value="Unassembled WGS sequence"/>
</dbReference>
<dbReference type="InterPro" id="IPR007829">
    <property type="entry name" value="TM2"/>
</dbReference>
<evidence type="ECO:0000256" key="1">
    <source>
        <dbReference type="ARBA" id="ARBA00004141"/>
    </source>
</evidence>
<proteinExistence type="predicted"/>
<comment type="caution">
    <text evidence="7">The sequence shown here is derived from an EMBL/GenBank/DDBJ whole genome shotgun (WGS) entry which is preliminary data.</text>
</comment>
<protein>
    <submittedName>
        <fullName evidence="7">TM2 domain-containing protein</fullName>
    </submittedName>
</protein>
<evidence type="ECO:0000259" key="6">
    <source>
        <dbReference type="Pfam" id="PF05154"/>
    </source>
</evidence>
<dbReference type="GO" id="GO:0016020">
    <property type="term" value="C:membrane"/>
    <property type="evidence" value="ECO:0007669"/>
    <property type="project" value="UniProtKB-SubCell"/>
</dbReference>
<evidence type="ECO:0000256" key="5">
    <source>
        <dbReference type="SAM" id="Phobius"/>
    </source>
</evidence>
<gene>
    <name evidence="7" type="ORF">H9872_09770</name>
</gene>
<organism evidence="7 8">
    <name type="scientific">Candidatus Cellulosilyticum pullistercoris</name>
    <dbReference type="NCBI Taxonomy" id="2838521"/>
    <lineage>
        <taxon>Bacteria</taxon>
        <taxon>Bacillati</taxon>
        <taxon>Bacillota</taxon>
        <taxon>Clostridia</taxon>
        <taxon>Lachnospirales</taxon>
        <taxon>Cellulosilyticaceae</taxon>
        <taxon>Cellulosilyticum</taxon>
    </lineage>
</organism>
<name>A0A9E2KE38_9FIRM</name>
<feature type="domain" description="TM2" evidence="6">
    <location>
        <begin position="31"/>
        <end position="82"/>
    </location>
</feature>
<keyword evidence="4 5" id="KW-0472">Membrane</keyword>
<evidence type="ECO:0000256" key="2">
    <source>
        <dbReference type="ARBA" id="ARBA00022692"/>
    </source>
</evidence>
<dbReference type="Pfam" id="PF05154">
    <property type="entry name" value="TM2"/>
    <property type="match status" value="1"/>
</dbReference>
<feature type="transmembrane region" description="Helical" evidence="5">
    <location>
        <begin position="35"/>
        <end position="54"/>
    </location>
</feature>
<sequence length="99" mass="10911">MYRLEDTVTSNSQLESERDTQTAINSYPYTPRSRVIAGLLQIFLGGFGIGRFYLGYTGIALGQLFTFPVFFLGGIWGFIDGILILCGQVTHDANGIPIQ</sequence>
<keyword evidence="3 5" id="KW-1133">Transmembrane helix</keyword>
<evidence type="ECO:0000313" key="7">
    <source>
        <dbReference type="EMBL" id="MBU3805027.1"/>
    </source>
</evidence>
<evidence type="ECO:0000313" key="8">
    <source>
        <dbReference type="Proteomes" id="UP000824229"/>
    </source>
</evidence>
<accession>A0A9E2KE38</accession>
<dbReference type="AlphaFoldDB" id="A0A9E2KE38"/>
<dbReference type="InterPro" id="IPR050932">
    <property type="entry name" value="TM2D1-3-like"/>
</dbReference>
<evidence type="ECO:0000256" key="3">
    <source>
        <dbReference type="ARBA" id="ARBA00022989"/>
    </source>
</evidence>
<keyword evidence="2 5" id="KW-0812">Transmembrane</keyword>
<reference evidence="7" key="1">
    <citation type="journal article" date="2021" name="PeerJ">
        <title>Extensive microbial diversity within the chicken gut microbiome revealed by metagenomics and culture.</title>
        <authorList>
            <person name="Gilroy R."/>
            <person name="Ravi A."/>
            <person name="Getino M."/>
            <person name="Pursley I."/>
            <person name="Horton D.L."/>
            <person name="Alikhan N.F."/>
            <person name="Baker D."/>
            <person name="Gharbi K."/>
            <person name="Hall N."/>
            <person name="Watson M."/>
            <person name="Adriaenssens E.M."/>
            <person name="Foster-Nyarko E."/>
            <person name="Jarju S."/>
            <person name="Secka A."/>
            <person name="Antonio M."/>
            <person name="Oren A."/>
            <person name="Chaudhuri R.R."/>
            <person name="La Ragione R."/>
            <person name="Hildebrand F."/>
            <person name="Pallen M.J."/>
        </authorList>
    </citation>
    <scope>NUCLEOTIDE SEQUENCE</scope>
    <source>
        <strain evidence="7">B5-657</strain>
    </source>
</reference>
<reference evidence="7" key="2">
    <citation type="submission" date="2021-04" db="EMBL/GenBank/DDBJ databases">
        <authorList>
            <person name="Gilroy R."/>
        </authorList>
    </citation>
    <scope>NUCLEOTIDE SEQUENCE</scope>
    <source>
        <strain evidence="7">B5-657</strain>
    </source>
</reference>
<feature type="transmembrane region" description="Helical" evidence="5">
    <location>
        <begin position="60"/>
        <end position="79"/>
    </location>
</feature>
<dbReference type="EMBL" id="JAHLFQ010000230">
    <property type="protein sequence ID" value="MBU3805027.1"/>
    <property type="molecule type" value="Genomic_DNA"/>
</dbReference>
<comment type="subcellular location">
    <subcellularLocation>
        <location evidence="1">Membrane</location>
        <topology evidence="1">Multi-pass membrane protein</topology>
    </subcellularLocation>
</comment>
<evidence type="ECO:0000256" key="4">
    <source>
        <dbReference type="ARBA" id="ARBA00023136"/>
    </source>
</evidence>
<dbReference type="PANTHER" id="PTHR21016">
    <property type="entry name" value="BETA-AMYLOID BINDING PROTEIN-RELATED"/>
    <property type="match status" value="1"/>
</dbReference>